<name>X0XB06_9ZZZZ</name>
<proteinExistence type="predicted"/>
<organism evidence="1">
    <name type="scientific">marine sediment metagenome</name>
    <dbReference type="NCBI Taxonomy" id="412755"/>
    <lineage>
        <taxon>unclassified sequences</taxon>
        <taxon>metagenomes</taxon>
        <taxon>ecological metagenomes</taxon>
    </lineage>
</organism>
<dbReference type="AlphaFoldDB" id="X0XB06"/>
<comment type="caution">
    <text evidence="1">The sequence shown here is derived from an EMBL/GenBank/DDBJ whole genome shotgun (WGS) entry which is preliminary data.</text>
</comment>
<reference evidence="1" key="1">
    <citation type="journal article" date="2014" name="Front. Microbiol.">
        <title>High frequency of phylogenetically diverse reductive dehalogenase-homologous genes in deep subseafloor sedimentary metagenomes.</title>
        <authorList>
            <person name="Kawai M."/>
            <person name="Futagami T."/>
            <person name="Toyoda A."/>
            <person name="Takaki Y."/>
            <person name="Nishi S."/>
            <person name="Hori S."/>
            <person name="Arai W."/>
            <person name="Tsubouchi T."/>
            <person name="Morono Y."/>
            <person name="Uchiyama I."/>
            <person name="Ito T."/>
            <person name="Fujiyama A."/>
            <person name="Inagaki F."/>
            <person name="Takami H."/>
        </authorList>
    </citation>
    <scope>NUCLEOTIDE SEQUENCE</scope>
    <source>
        <strain evidence="1">Expedition CK06-06</strain>
    </source>
</reference>
<protein>
    <submittedName>
        <fullName evidence="1">Uncharacterized protein</fullName>
    </submittedName>
</protein>
<sequence>MAVYEYTAKDETGNKFSGTYNDINSVAMLREELTKTGFTLVKARRGKDPARKRERIKRSE</sequence>
<accession>X0XB06</accession>
<gene>
    <name evidence="1" type="ORF">S01H1_70473</name>
</gene>
<feature type="non-terminal residue" evidence="1">
    <location>
        <position position="60"/>
    </location>
</feature>
<evidence type="ECO:0000313" key="1">
    <source>
        <dbReference type="EMBL" id="GAG33848.1"/>
    </source>
</evidence>
<dbReference type="EMBL" id="BARS01046871">
    <property type="protein sequence ID" value="GAG33848.1"/>
    <property type="molecule type" value="Genomic_DNA"/>
</dbReference>